<reference evidence="5" key="1">
    <citation type="submission" date="2012-12" db="EMBL/GenBank/DDBJ databases">
        <authorList>
            <person name="Hellsten U."/>
            <person name="Grimwood J."/>
            <person name="Chapman J.A."/>
            <person name="Shapiro H."/>
            <person name="Aerts A."/>
            <person name="Otillar R.P."/>
            <person name="Terry A.Y."/>
            <person name="Boore J.L."/>
            <person name="Simakov O."/>
            <person name="Marletaz F."/>
            <person name="Cho S.-J."/>
            <person name="Edsinger-Gonzales E."/>
            <person name="Havlak P."/>
            <person name="Kuo D.-H."/>
            <person name="Larsson T."/>
            <person name="Lv J."/>
            <person name="Arendt D."/>
            <person name="Savage R."/>
            <person name="Osoegawa K."/>
            <person name="de Jong P."/>
            <person name="Lindberg D.R."/>
            <person name="Seaver E.C."/>
            <person name="Weisblat D.A."/>
            <person name="Putnam N.H."/>
            <person name="Grigoriev I.V."/>
            <person name="Rokhsar D.S."/>
        </authorList>
    </citation>
    <scope>NUCLEOTIDE SEQUENCE</scope>
    <source>
        <strain evidence="5">I ESC-2004</strain>
    </source>
</reference>
<organism evidence="3">
    <name type="scientific">Capitella teleta</name>
    <name type="common">Polychaete worm</name>
    <dbReference type="NCBI Taxonomy" id="283909"/>
    <lineage>
        <taxon>Eukaryota</taxon>
        <taxon>Metazoa</taxon>
        <taxon>Spiralia</taxon>
        <taxon>Lophotrochozoa</taxon>
        <taxon>Annelida</taxon>
        <taxon>Polychaeta</taxon>
        <taxon>Sedentaria</taxon>
        <taxon>Scolecida</taxon>
        <taxon>Capitellidae</taxon>
        <taxon>Capitella</taxon>
    </lineage>
</organism>
<dbReference type="EMBL" id="KB298910">
    <property type="protein sequence ID" value="ELU08593.1"/>
    <property type="molecule type" value="Genomic_DNA"/>
</dbReference>
<dbReference type="HOGENOM" id="CLU_1031518_0_0_1"/>
<evidence type="ECO:0008006" key="6">
    <source>
        <dbReference type="Google" id="ProtNLM"/>
    </source>
</evidence>
<evidence type="ECO:0000313" key="3">
    <source>
        <dbReference type="EMBL" id="ELU08593.1"/>
    </source>
</evidence>
<keyword evidence="5" id="KW-1185">Reference proteome</keyword>
<evidence type="ECO:0000313" key="4">
    <source>
        <dbReference type="EnsemblMetazoa" id="CapteP191109"/>
    </source>
</evidence>
<dbReference type="EnsemblMetazoa" id="CapteT191109">
    <property type="protein sequence ID" value="CapteP191109"/>
    <property type="gene ID" value="CapteG191109"/>
</dbReference>
<gene>
    <name evidence="3" type="ORF">CAPTEDRAFT_191109</name>
</gene>
<sequence length="270" mass="29244">MAGSGVWILTLLLLTVFHSQVDTSGNIPDGENIAFDASIGGTSNPIVMAFNKWTGGVKIHINVNNEDSDYDEDYADYMSTMYKGEPTQSETVLVAAGRSSGGTTLSVEGTNFTTESQPQMNITQLPITVNSSDGSKTFDKIEYPQTIAWGKFQHEVMVNVGGHSSNISQRYVNRIKFLPPGDDVIVLDQNAGCAPESFSVEVQAGNTNRHVGCLTYVDSKGQHLTIILMMVASVFVTLVIISVIACCVIRKGKKNSYTPNMELDTIGEKC</sequence>
<name>R7UR72_CAPTE</name>
<dbReference type="AlphaFoldDB" id="R7UR72"/>
<reference evidence="4" key="3">
    <citation type="submission" date="2015-06" db="UniProtKB">
        <authorList>
            <consortium name="EnsemblMetazoa"/>
        </authorList>
    </citation>
    <scope>IDENTIFICATION</scope>
</reference>
<dbReference type="Proteomes" id="UP000014760">
    <property type="component" value="Unassembled WGS sequence"/>
</dbReference>
<keyword evidence="2" id="KW-0732">Signal</keyword>
<evidence type="ECO:0000313" key="5">
    <source>
        <dbReference type="Proteomes" id="UP000014760"/>
    </source>
</evidence>
<accession>R7UR72</accession>
<feature type="signal peptide" evidence="2">
    <location>
        <begin position="1"/>
        <end position="23"/>
    </location>
</feature>
<protein>
    <recommendedName>
        <fullName evidence="6">IPT/TIG domain-containing protein</fullName>
    </recommendedName>
</protein>
<keyword evidence="1" id="KW-0812">Transmembrane</keyword>
<keyword evidence="1" id="KW-0472">Membrane</keyword>
<keyword evidence="1" id="KW-1133">Transmembrane helix</keyword>
<reference evidence="3 5" key="2">
    <citation type="journal article" date="2013" name="Nature">
        <title>Insights into bilaterian evolution from three spiralian genomes.</title>
        <authorList>
            <person name="Simakov O."/>
            <person name="Marletaz F."/>
            <person name="Cho S.J."/>
            <person name="Edsinger-Gonzales E."/>
            <person name="Havlak P."/>
            <person name="Hellsten U."/>
            <person name="Kuo D.H."/>
            <person name="Larsson T."/>
            <person name="Lv J."/>
            <person name="Arendt D."/>
            <person name="Savage R."/>
            <person name="Osoegawa K."/>
            <person name="de Jong P."/>
            <person name="Grimwood J."/>
            <person name="Chapman J.A."/>
            <person name="Shapiro H."/>
            <person name="Aerts A."/>
            <person name="Otillar R.P."/>
            <person name="Terry A.Y."/>
            <person name="Boore J.L."/>
            <person name="Grigoriev I.V."/>
            <person name="Lindberg D.R."/>
            <person name="Seaver E.C."/>
            <person name="Weisblat D.A."/>
            <person name="Putnam N.H."/>
            <person name="Rokhsar D.S."/>
        </authorList>
    </citation>
    <scope>NUCLEOTIDE SEQUENCE</scope>
    <source>
        <strain evidence="3 5">I ESC-2004</strain>
    </source>
</reference>
<dbReference type="EMBL" id="AMQN01006661">
    <property type="status" value="NOT_ANNOTATED_CDS"/>
    <property type="molecule type" value="Genomic_DNA"/>
</dbReference>
<feature type="transmembrane region" description="Helical" evidence="1">
    <location>
        <begin position="226"/>
        <end position="249"/>
    </location>
</feature>
<evidence type="ECO:0000256" key="1">
    <source>
        <dbReference type="SAM" id="Phobius"/>
    </source>
</evidence>
<proteinExistence type="predicted"/>
<evidence type="ECO:0000256" key="2">
    <source>
        <dbReference type="SAM" id="SignalP"/>
    </source>
</evidence>
<feature type="chain" id="PRO_5008788288" description="IPT/TIG domain-containing protein" evidence="2">
    <location>
        <begin position="24"/>
        <end position="270"/>
    </location>
</feature>